<dbReference type="EMBL" id="FWXW01000005">
    <property type="protein sequence ID" value="SMC70215.1"/>
    <property type="molecule type" value="Genomic_DNA"/>
</dbReference>
<dbReference type="InterPro" id="IPR016195">
    <property type="entry name" value="Pol/histidinol_Pase-like"/>
</dbReference>
<dbReference type="RefSeq" id="WP_159448086.1">
    <property type="nucleotide sequence ID" value="NZ_FWXW01000005.1"/>
</dbReference>
<dbReference type="Gene3D" id="3.20.20.140">
    <property type="entry name" value="Metal-dependent hydrolases"/>
    <property type="match status" value="1"/>
</dbReference>
<dbReference type="PANTHER" id="PTHR42924">
    <property type="entry name" value="EXONUCLEASE"/>
    <property type="match status" value="1"/>
</dbReference>
<dbReference type="InterPro" id="IPR004013">
    <property type="entry name" value="PHP_dom"/>
</dbReference>
<accession>A0A1W2BB68</accession>
<feature type="domain" description="Polymerase/histidinol phosphatase N-terminal" evidence="1">
    <location>
        <begin position="4"/>
        <end position="66"/>
    </location>
</feature>
<dbReference type="PANTHER" id="PTHR42924:SF3">
    <property type="entry name" value="POLYMERASE_HISTIDINOL PHOSPHATASE N-TERMINAL DOMAIN-CONTAINING PROTEIN"/>
    <property type="match status" value="1"/>
</dbReference>
<evidence type="ECO:0000259" key="1">
    <source>
        <dbReference type="SMART" id="SM00481"/>
    </source>
</evidence>
<reference evidence="2 3" key="1">
    <citation type="submission" date="2017-04" db="EMBL/GenBank/DDBJ databases">
        <authorList>
            <person name="Afonso C.L."/>
            <person name="Miller P.J."/>
            <person name="Scott M.A."/>
            <person name="Spackman E."/>
            <person name="Goraichik I."/>
            <person name="Dimitrov K.M."/>
            <person name="Suarez D.L."/>
            <person name="Swayne D.E."/>
        </authorList>
    </citation>
    <scope>NUCLEOTIDE SEQUENCE [LARGE SCALE GENOMIC DNA]</scope>
    <source>
        <strain evidence="2 3">DSM 12816</strain>
    </source>
</reference>
<dbReference type="AlphaFoldDB" id="A0A1W2BB68"/>
<evidence type="ECO:0000313" key="3">
    <source>
        <dbReference type="Proteomes" id="UP000192790"/>
    </source>
</evidence>
<dbReference type="InterPro" id="IPR003141">
    <property type="entry name" value="Pol/His_phosphatase_N"/>
</dbReference>
<dbReference type="SUPFAM" id="SSF89550">
    <property type="entry name" value="PHP domain-like"/>
    <property type="match status" value="1"/>
</dbReference>
<organism evidence="2 3">
    <name type="scientific">Papillibacter cinnamivorans DSM 12816</name>
    <dbReference type="NCBI Taxonomy" id="1122930"/>
    <lineage>
        <taxon>Bacteria</taxon>
        <taxon>Bacillati</taxon>
        <taxon>Bacillota</taxon>
        <taxon>Clostridia</taxon>
        <taxon>Eubacteriales</taxon>
        <taxon>Oscillospiraceae</taxon>
        <taxon>Papillibacter</taxon>
    </lineage>
</organism>
<dbReference type="GO" id="GO:0004534">
    <property type="term" value="F:5'-3' RNA exonuclease activity"/>
    <property type="evidence" value="ECO:0007669"/>
    <property type="project" value="TreeGrafter"/>
</dbReference>
<dbReference type="CDD" id="cd07438">
    <property type="entry name" value="PHP_HisPPase_AMP"/>
    <property type="match status" value="1"/>
</dbReference>
<evidence type="ECO:0000313" key="2">
    <source>
        <dbReference type="EMBL" id="SMC70215.1"/>
    </source>
</evidence>
<dbReference type="Pfam" id="PF02811">
    <property type="entry name" value="PHP"/>
    <property type="match status" value="1"/>
</dbReference>
<gene>
    <name evidence="2" type="ORF">SAMN02745168_2126</name>
</gene>
<dbReference type="GO" id="GO:0035312">
    <property type="term" value="F:5'-3' DNA exonuclease activity"/>
    <property type="evidence" value="ECO:0007669"/>
    <property type="project" value="TreeGrafter"/>
</dbReference>
<proteinExistence type="predicted"/>
<name>A0A1W2BB68_9FIRM</name>
<dbReference type="OrthoDB" id="9804333at2"/>
<dbReference type="STRING" id="1122930.SAMN02745168_2126"/>
<dbReference type="InterPro" id="IPR052018">
    <property type="entry name" value="PHP_domain"/>
</dbReference>
<keyword evidence="3" id="KW-1185">Reference proteome</keyword>
<dbReference type="Gene3D" id="1.10.150.650">
    <property type="match status" value="1"/>
</dbReference>
<dbReference type="Proteomes" id="UP000192790">
    <property type="component" value="Unassembled WGS sequence"/>
</dbReference>
<dbReference type="SMART" id="SM00481">
    <property type="entry name" value="POLIIIAc"/>
    <property type="match status" value="1"/>
</dbReference>
<sequence>MTKADLHIHSTVSDGSETIEDILKAAEKKGLHFISITDHDTVSQLGQIPPGTRVKVIGGVEISAADKDGMKAHLLGYNLQRPEPVAEVTRPVLEARNRNSERQAEILIRHGYRIDMGKLARADGKYLYKQHIMDYLVSTGQVPRMFNGFYQSTFKNHGICDFDIEYADVFEALEAVKAAGGQAVLAHCGQQQNFYLIPALARRGLDGLELNHHTNSPGDRALIRKYAEEYGLFLTGGSDYHGRYEPQPFGIGDFLSEESGVTAICQR</sequence>
<protein>
    <recommendedName>
        <fullName evidence="1">Polymerase/histidinol phosphatase N-terminal domain-containing protein</fullName>
    </recommendedName>
</protein>